<organism evidence="2 3">
    <name type="scientific">Marinobacter psychrophilus</name>
    <dbReference type="NCBI Taxonomy" id="330734"/>
    <lineage>
        <taxon>Bacteria</taxon>
        <taxon>Pseudomonadati</taxon>
        <taxon>Pseudomonadota</taxon>
        <taxon>Gammaproteobacteria</taxon>
        <taxon>Pseudomonadales</taxon>
        <taxon>Marinobacteraceae</taxon>
        <taxon>Marinobacter</taxon>
    </lineage>
</organism>
<name>A0A0H4HYX6_9GAMM</name>
<reference evidence="2 3" key="1">
    <citation type="submission" date="2015-05" db="EMBL/GenBank/DDBJ databases">
        <title>Complete genome of Marinobacter psychrophilus strain 20041T isolated from sea-ice of the Canadian Basin.</title>
        <authorList>
            <person name="Song L."/>
            <person name="Ren L."/>
            <person name="Yu Y."/>
            <person name="Wang X."/>
        </authorList>
    </citation>
    <scope>NUCLEOTIDE SEQUENCE [LARGE SCALE GENOMIC DNA]</scope>
    <source>
        <strain evidence="2 3">20041</strain>
    </source>
</reference>
<dbReference type="Proteomes" id="UP000036406">
    <property type="component" value="Chromosome"/>
</dbReference>
<dbReference type="STRING" id="330734.ABA45_05115"/>
<sequence length="90" mass="9821">MSPSFFEIIQLSNGDYALRRVDDDGAPLVRISFSEEAKDMMDDRQMQVAKAMIAAGIDAAGDSAQDLDEDITDSGSDAEWFDAPHSPTLH</sequence>
<gene>
    <name evidence="2" type="ORF">ABA45_05115</name>
</gene>
<dbReference type="AlphaFoldDB" id="A0A0H4HYX6"/>
<dbReference type="PATRIC" id="fig|330734.3.peg.1083"/>
<keyword evidence="3" id="KW-1185">Reference proteome</keyword>
<evidence type="ECO:0000313" key="3">
    <source>
        <dbReference type="Proteomes" id="UP000036406"/>
    </source>
</evidence>
<dbReference type="KEGG" id="mpq:ABA45_05115"/>
<feature type="region of interest" description="Disordered" evidence="1">
    <location>
        <begin position="64"/>
        <end position="90"/>
    </location>
</feature>
<accession>A0A0H4HYX6</accession>
<dbReference type="EMBL" id="CP011494">
    <property type="protein sequence ID" value="AKO51874.1"/>
    <property type="molecule type" value="Genomic_DNA"/>
</dbReference>
<evidence type="ECO:0000256" key="1">
    <source>
        <dbReference type="SAM" id="MobiDB-lite"/>
    </source>
</evidence>
<proteinExistence type="predicted"/>
<dbReference type="RefSeq" id="WP_048384579.1">
    <property type="nucleotide sequence ID" value="NZ_CP011494.1"/>
</dbReference>
<evidence type="ECO:0000313" key="2">
    <source>
        <dbReference type="EMBL" id="AKO51874.1"/>
    </source>
</evidence>
<protein>
    <submittedName>
        <fullName evidence="2">Uncharacterized protein</fullName>
    </submittedName>
</protein>